<dbReference type="AlphaFoldDB" id="A0AAE3QX28"/>
<feature type="domain" description="Glycosyl transferase family 1" evidence="2">
    <location>
        <begin position="160"/>
        <end position="305"/>
    </location>
</feature>
<dbReference type="EMBL" id="JASJOS010000017">
    <property type="protein sequence ID" value="MDJ1484993.1"/>
    <property type="molecule type" value="Genomic_DNA"/>
</dbReference>
<feature type="domain" description="Glycosyltransferase subfamily 4-like N-terminal" evidence="3">
    <location>
        <begin position="79"/>
        <end position="150"/>
    </location>
</feature>
<dbReference type="CDD" id="cd03809">
    <property type="entry name" value="GT4_MtfB-like"/>
    <property type="match status" value="1"/>
</dbReference>
<gene>
    <name evidence="4" type="ORF">QNI16_31125</name>
</gene>
<dbReference type="InterPro" id="IPR028098">
    <property type="entry name" value="Glyco_trans_4-like_N"/>
</dbReference>
<dbReference type="SUPFAM" id="SSF53756">
    <property type="entry name" value="UDP-Glycosyltransferase/glycogen phosphorylase"/>
    <property type="match status" value="1"/>
</dbReference>
<dbReference type="Pfam" id="PF13439">
    <property type="entry name" value="Glyco_transf_4"/>
    <property type="match status" value="1"/>
</dbReference>
<dbReference type="Pfam" id="PF00534">
    <property type="entry name" value="Glycos_transf_1"/>
    <property type="match status" value="1"/>
</dbReference>
<accession>A0AAE3QX28</accession>
<dbReference type="Proteomes" id="UP001241110">
    <property type="component" value="Unassembled WGS sequence"/>
</dbReference>
<organism evidence="4 5">
    <name type="scientific">Xanthocytophaga flava</name>
    <dbReference type="NCBI Taxonomy" id="3048013"/>
    <lineage>
        <taxon>Bacteria</taxon>
        <taxon>Pseudomonadati</taxon>
        <taxon>Bacteroidota</taxon>
        <taxon>Cytophagia</taxon>
        <taxon>Cytophagales</taxon>
        <taxon>Rhodocytophagaceae</taxon>
        <taxon>Xanthocytophaga</taxon>
    </lineage>
</organism>
<proteinExistence type="predicted"/>
<comment type="caution">
    <text evidence="4">The sequence shown here is derived from an EMBL/GenBank/DDBJ whole genome shotgun (WGS) entry which is preliminary data.</text>
</comment>
<dbReference type="PANTHER" id="PTHR46401:SF2">
    <property type="entry name" value="GLYCOSYLTRANSFERASE WBBK-RELATED"/>
    <property type="match status" value="1"/>
</dbReference>
<dbReference type="GO" id="GO:0016757">
    <property type="term" value="F:glycosyltransferase activity"/>
    <property type="evidence" value="ECO:0007669"/>
    <property type="project" value="InterPro"/>
</dbReference>
<keyword evidence="1" id="KW-0808">Transferase</keyword>
<name>A0AAE3QX28_9BACT</name>
<sequence>MKVVFFQRNPGTKLFSIEILFKSIRNSLPSFIEATTIVSSKVNSGITKKLYNILEVLFRPQGDINHVTGDVHYLTFFLKKNKTILTIHDINLMYSTNALKKAVHRWFWLKIPMYRSGMVTVISQTTKNELLKHVDYPEDRIRVIYNCISPHFTPHPKAFTKSKPVLLHIGVKPNKNLSRLIPALEGISCALRIIGQPSSDMLALLEKHRIDYSWKSNLTDEEVLQEYIQSDMLVFVSTFEGFGLPIVEANMVERPVVTSNISSMPEIADNAACLVDPFDISSIRKGILRVIEDDEYREQLLENGRVNRERFTPRSIAHLYSELYIEMYANRLERLHEAIA</sequence>
<protein>
    <submittedName>
        <fullName evidence="4">Glycosyltransferase family 1 protein</fullName>
    </submittedName>
</protein>
<evidence type="ECO:0000313" key="5">
    <source>
        <dbReference type="Proteomes" id="UP001241110"/>
    </source>
</evidence>
<dbReference type="InterPro" id="IPR001296">
    <property type="entry name" value="Glyco_trans_1"/>
</dbReference>
<evidence type="ECO:0000259" key="3">
    <source>
        <dbReference type="Pfam" id="PF13439"/>
    </source>
</evidence>
<dbReference type="RefSeq" id="WP_313986940.1">
    <property type="nucleotide sequence ID" value="NZ_JASJOS010000017.1"/>
</dbReference>
<evidence type="ECO:0000259" key="2">
    <source>
        <dbReference type="Pfam" id="PF00534"/>
    </source>
</evidence>
<evidence type="ECO:0000256" key="1">
    <source>
        <dbReference type="ARBA" id="ARBA00022679"/>
    </source>
</evidence>
<dbReference type="PANTHER" id="PTHR46401">
    <property type="entry name" value="GLYCOSYLTRANSFERASE WBBK-RELATED"/>
    <property type="match status" value="1"/>
</dbReference>
<evidence type="ECO:0000313" key="4">
    <source>
        <dbReference type="EMBL" id="MDJ1484993.1"/>
    </source>
</evidence>
<reference evidence="4" key="1">
    <citation type="submission" date="2023-05" db="EMBL/GenBank/DDBJ databases">
        <authorList>
            <person name="Zhang X."/>
        </authorList>
    </citation>
    <scope>NUCLEOTIDE SEQUENCE</scope>
    <source>
        <strain evidence="4">YF14B1</strain>
    </source>
</reference>
<dbReference type="Gene3D" id="3.40.50.2000">
    <property type="entry name" value="Glycogen Phosphorylase B"/>
    <property type="match status" value="2"/>
</dbReference>